<dbReference type="Pfam" id="PF19580">
    <property type="entry name" value="Exo_endo_phos_3"/>
    <property type="match status" value="1"/>
</dbReference>
<organism evidence="2 3">
    <name type="scientific">Niabella soli DSM 19437</name>
    <dbReference type="NCBI Taxonomy" id="929713"/>
    <lineage>
        <taxon>Bacteria</taxon>
        <taxon>Pseudomonadati</taxon>
        <taxon>Bacteroidota</taxon>
        <taxon>Chitinophagia</taxon>
        <taxon>Chitinophagales</taxon>
        <taxon>Chitinophagaceae</taxon>
        <taxon>Niabella</taxon>
    </lineage>
</organism>
<evidence type="ECO:0000259" key="1">
    <source>
        <dbReference type="Pfam" id="PF19580"/>
    </source>
</evidence>
<dbReference type="InterPro" id="IPR005135">
    <property type="entry name" value="Endo/exonuclease/phosphatase"/>
</dbReference>
<proteinExistence type="predicted"/>
<dbReference type="GO" id="GO:0004519">
    <property type="term" value="F:endonuclease activity"/>
    <property type="evidence" value="ECO:0007669"/>
    <property type="project" value="UniProtKB-KW"/>
</dbReference>
<feature type="domain" description="Endonuclease/exonuclease/phosphatase" evidence="1">
    <location>
        <begin position="32"/>
        <end position="345"/>
    </location>
</feature>
<evidence type="ECO:0000313" key="3">
    <source>
        <dbReference type="Proteomes" id="UP000003586"/>
    </source>
</evidence>
<dbReference type="STRING" id="929713.NIASO_16600"/>
<dbReference type="EMBL" id="CP007035">
    <property type="protein sequence ID" value="AHF16336.1"/>
    <property type="molecule type" value="Genomic_DNA"/>
</dbReference>
<keyword evidence="2" id="KW-0255">Endonuclease</keyword>
<dbReference type="PANTHER" id="PTHR42834">
    <property type="entry name" value="ENDONUCLEASE/EXONUCLEASE/PHOSPHATASE FAMILY PROTEIN (AFU_ORTHOLOGUE AFUA_3G09210)"/>
    <property type="match status" value="1"/>
</dbReference>
<name>W0F4T5_9BACT</name>
<dbReference type="KEGG" id="nso:NIASO_16600"/>
<reference evidence="2 3" key="1">
    <citation type="submission" date="2013-12" db="EMBL/GenBank/DDBJ databases">
        <authorList>
            <consortium name="DOE Joint Genome Institute"/>
            <person name="Eisen J."/>
            <person name="Huntemann M."/>
            <person name="Han J."/>
            <person name="Chen A."/>
            <person name="Kyrpides N."/>
            <person name="Mavromatis K."/>
            <person name="Markowitz V."/>
            <person name="Palaniappan K."/>
            <person name="Ivanova N."/>
            <person name="Schaumberg A."/>
            <person name="Pati A."/>
            <person name="Liolios K."/>
            <person name="Nordberg H.P."/>
            <person name="Cantor M.N."/>
            <person name="Hua S.X."/>
            <person name="Woyke T."/>
        </authorList>
    </citation>
    <scope>NUCLEOTIDE SEQUENCE [LARGE SCALE GENOMIC DNA]</scope>
    <source>
        <strain evidence="3">DSM 19437</strain>
    </source>
</reference>
<dbReference type="InterPro" id="IPR036691">
    <property type="entry name" value="Endo/exonu/phosph_ase_sf"/>
</dbReference>
<keyword evidence="3" id="KW-1185">Reference proteome</keyword>
<accession>W0F4T5</accession>
<dbReference type="HOGENOM" id="CLU_058239_1_0_10"/>
<keyword evidence="2" id="KW-0378">Hydrolase</keyword>
<protein>
    <submittedName>
        <fullName evidence="2">Endonuclease</fullName>
    </submittedName>
</protein>
<dbReference type="SUPFAM" id="SSF56219">
    <property type="entry name" value="DNase I-like"/>
    <property type="match status" value="1"/>
</dbReference>
<dbReference type="PANTHER" id="PTHR42834:SF1">
    <property type="entry name" value="ENDONUCLEASE_EXONUCLEASE_PHOSPHATASE FAMILY PROTEIN (AFU_ORTHOLOGUE AFUA_3G09210)"/>
    <property type="match status" value="1"/>
</dbReference>
<keyword evidence="2" id="KW-0540">Nuclease</keyword>
<dbReference type="eggNOG" id="COG2374">
    <property type="taxonomic scope" value="Bacteria"/>
</dbReference>
<dbReference type="AlphaFoldDB" id="W0F4T5"/>
<dbReference type="Gene3D" id="3.60.10.10">
    <property type="entry name" value="Endonuclease/exonuclease/phosphatase"/>
    <property type="match status" value="1"/>
</dbReference>
<dbReference type="Proteomes" id="UP000003586">
    <property type="component" value="Chromosome"/>
</dbReference>
<sequence>MKKIPVYFITLFICLQGTNTTAQPSQYRSAVIAFYNLENFYDTLFHGKNDDESFTPNGTKAYTSAAFNDKVLHLCTVIAAIGTNTNPDGPAVLGLAEVENDAVLDTLVKHPLLAKRSYRYVHYDSKDARGIDVALLYNPRYFKILKSRPLYVRLPEGAKEAPYTRDILWVTGLLENERVHIFVNHWPSRYGGEKKSEPGRIAAAAAVRKFIDTLINHDPLSKIIVMGDFNDEPVSNSIVKTLKTTDKIHDIKMGELYNPWHTLYKIGNGSLAYQNAWSLFDQILLSEGFTDKKQPGFFFYKNAVFKKAYMIENIGPYKGYPMRSYSGDNYRGGYSDHFPTYIVLLKKVL</sequence>
<evidence type="ECO:0000313" key="2">
    <source>
        <dbReference type="EMBL" id="AHF16336.1"/>
    </source>
</evidence>
<gene>
    <name evidence="2" type="ORF">NIASO_16600</name>
</gene>
<dbReference type="RefSeq" id="WP_008587339.1">
    <property type="nucleotide sequence ID" value="NZ_CP007035.1"/>
</dbReference>